<proteinExistence type="predicted"/>
<evidence type="ECO:0000313" key="2">
    <source>
        <dbReference type="EMBL" id="MDR7148809.1"/>
    </source>
</evidence>
<dbReference type="RefSeq" id="WP_310311705.1">
    <property type="nucleotide sequence ID" value="NZ_JAVDWU010000001.1"/>
</dbReference>
<comment type="caution">
    <text evidence="2">The sequence shown here is derived from an EMBL/GenBank/DDBJ whole genome shotgun (WGS) entry which is preliminary data.</text>
</comment>
<evidence type="ECO:0000313" key="3">
    <source>
        <dbReference type="Proteomes" id="UP001265700"/>
    </source>
</evidence>
<evidence type="ECO:0000256" key="1">
    <source>
        <dbReference type="SAM" id="Phobius"/>
    </source>
</evidence>
<keyword evidence="3" id="KW-1185">Reference proteome</keyword>
<organism evidence="2 3">
    <name type="scientific">Hydrogenophaga palleronii</name>
    <dbReference type="NCBI Taxonomy" id="65655"/>
    <lineage>
        <taxon>Bacteria</taxon>
        <taxon>Pseudomonadati</taxon>
        <taxon>Pseudomonadota</taxon>
        <taxon>Betaproteobacteria</taxon>
        <taxon>Burkholderiales</taxon>
        <taxon>Comamonadaceae</taxon>
        <taxon>Hydrogenophaga</taxon>
    </lineage>
</organism>
<dbReference type="Proteomes" id="UP001265700">
    <property type="component" value="Unassembled WGS sequence"/>
</dbReference>
<accession>A0ABU1WID4</accession>
<protein>
    <recommendedName>
        <fullName evidence="4">Nitrogen fixation protein FixH</fullName>
    </recommendedName>
</protein>
<reference evidence="2 3" key="1">
    <citation type="submission" date="2023-07" db="EMBL/GenBank/DDBJ databases">
        <title>Sorghum-associated microbial communities from plants grown in Nebraska, USA.</title>
        <authorList>
            <person name="Schachtman D."/>
        </authorList>
    </citation>
    <scope>NUCLEOTIDE SEQUENCE [LARGE SCALE GENOMIC DNA]</scope>
    <source>
        <strain evidence="2 3">4249</strain>
    </source>
</reference>
<gene>
    <name evidence="2" type="ORF">J2W49_000737</name>
</gene>
<name>A0ABU1WID4_9BURK</name>
<evidence type="ECO:0008006" key="4">
    <source>
        <dbReference type="Google" id="ProtNLM"/>
    </source>
</evidence>
<keyword evidence="1" id="KW-0472">Membrane</keyword>
<keyword evidence="1" id="KW-1133">Transmembrane helix</keyword>
<keyword evidence="1" id="KW-0812">Transmembrane</keyword>
<feature type="transmembrane region" description="Helical" evidence="1">
    <location>
        <begin position="20"/>
        <end position="43"/>
    </location>
</feature>
<sequence>MSNTSLMPSSPKSDTPWWKIPHVLLIPALLLSGVVATSTMVVISSMDQDPVLDKEVYERERRAALALEGQAKVDALMAVQPAQQGRNHAASPLVPTDN</sequence>
<dbReference type="EMBL" id="JAVDWU010000001">
    <property type="protein sequence ID" value="MDR7148809.1"/>
    <property type="molecule type" value="Genomic_DNA"/>
</dbReference>